<dbReference type="SUPFAM" id="SSF52266">
    <property type="entry name" value="SGNH hydrolase"/>
    <property type="match status" value="1"/>
</dbReference>
<accession>A0A2C5VZT3</accession>
<dbReference type="CDD" id="cd00229">
    <property type="entry name" value="SGNH_hydrolase"/>
    <property type="match status" value="1"/>
</dbReference>
<dbReference type="Proteomes" id="UP000222460">
    <property type="component" value="Unassembled WGS sequence"/>
</dbReference>
<dbReference type="RefSeq" id="WP_098963778.1">
    <property type="nucleotide sequence ID" value="NZ_PDKZ01000001.1"/>
</dbReference>
<name>A0A2C5VZT3_PSEPU</name>
<sequence>MPQTEAEGRLNLYDDVTPLEKTKNINVLTKGIRKKTRGADVREAIATAIEVTYADGATNGNANMEVIKARGLASNLDDRLSTIENTLNGKASADFVEKKFNKIESNAPKAVLSSLSEISSTYPNGANGIVVAKDTGKWYYYDEGARSWKEGGVYQSRGLGGNEVTADNIDFAQGIKQMLTDRITGTFWVENNGKIINDVAGGWSRYLPVNLYKGKTYYIVGVRGFLTYVTSADGSRVIKKLADRDTVVTTEYTPTEDSILYVSVQNSDPKPKVFNASVAELSAANVDMNNLPDGYISLKIPKLSVDVKATDLDFVTEIKQILDENAFIRGKFYTGSGQDKADAADWGVYPPITLKKGVKYGLKDVRGVFTYFLSVDNRKLKQFSTKDALISEDYTAPENGYLLITRQLRDPQSKLIQGGLSKASLLKNLDYGASALESTVNFLSADNNGTRFGLNIDGIDSTQKTTVNNLAYMSPVDTWPKTKGFIDTVDVYVKDAGTYNFAIGNIDQNQLIVSPRTFTKDLSAGYNRLSLRHENIAIFYGEQLFFESKDNTVYASKGEQNLIQDAQHTTSNAGYAGKIMYRTNNAIPFTYTVAEESANEKVEDLKRTTDKLEPIVSELEIFKRTPMVVSPNGTKFRLLVDNNGNLSTVSNIPKRVVVFGNSIASHGWLKGIGMAASSKDKDYFTLVRKYIQSKNPDAVVERGNGASWESEPNTRRQTFESKMMLTLKPDTDIVILQFGDNLNNDEKRRNLETDIPNLISWIRNASPKALIYWVGVYYASQDFVDRLKRICAPLDVTFVDIYKFSKDPKYKSYVGAIIDLPDGTKYTVTDPGVASHPGDLGHQAIADEIIKNFLF</sequence>
<reference evidence="2" key="1">
    <citation type="submission" date="2017-10" db="EMBL/GenBank/DDBJ databases">
        <title>FDA dAtabase for Regulatory Grade micrObial Sequences (FDA-ARGOS): Supporting development and validation of Infectious Disease Dx tests.</title>
        <authorList>
            <person name="Goldberg B."/>
            <person name="Campos J."/>
            <person name="Tallon L."/>
            <person name="Sadzewicz L."/>
            <person name="Ott S."/>
            <person name="Zhao X."/>
            <person name="Nagaraj S."/>
            <person name="Vavikolanu K."/>
            <person name="Aluvathingal J."/>
            <person name="Nadendla S."/>
            <person name="Geyer C."/>
            <person name="Sichtig H."/>
        </authorList>
    </citation>
    <scope>NUCLEOTIDE SEQUENCE [LARGE SCALE GENOMIC DNA]</scope>
    <source>
        <strain evidence="2">FDAARGOS_376</strain>
    </source>
</reference>
<comment type="caution">
    <text evidence="1">The sequence shown here is derived from an EMBL/GenBank/DDBJ whole genome shotgun (WGS) entry which is preliminary data.</text>
</comment>
<dbReference type="AlphaFoldDB" id="A0A2C5VZT3"/>
<dbReference type="EMBL" id="PDKZ01000001">
    <property type="protein sequence ID" value="PHH44318.1"/>
    <property type="molecule type" value="Genomic_DNA"/>
</dbReference>
<dbReference type="InterPro" id="IPR036514">
    <property type="entry name" value="SGNH_hydro_sf"/>
</dbReference>
<dbReference type="GO" id="GO:0016788">
    <property type="term" value="F:hydrolase activity, acting on ester bonds"/>
    <property type="evidence" value="ECO:0007669"/>
    <property type="project" value="UniProtKB-ARBA"/>
</dbReference>
<dbReference type="Gene3D" id="3.40.50.1110">
    <property type="entry name" value="SGNH hydrolase"/>
    <property type="match status" value="1"/>
</dbReference>
<protein>
    <submittedName>
        <fullName evidence="1">Uncharacterized protein</fullName>
    </submittedName>
</protein>
<evidence type="ECO:0000313" key="2">
    <source>
        <dbReference type="Proteomes" id="UP000222460"/>
    </source>
</evidence>
<evidence type="ECO:0000313" key="1">
    <source>
        <dbReference type="EMBL" id="PHH44318.1"/>
    </source>
</evidence>
<organism evidence="1 2">
    <name type="scientific">Pseudomonas putida</name>
    <name type="common">Arthrobacter siderocapsulatus</name>
    <dbReference type="NCBI Taxonomy" id="303"/>
    <lineage>
        <taxon>Bacteria</taxon>
        <taxon>Pseudomonadati</taxon>
        <taxon>Pseudomonadota</taxon>
        <taxon>Gammaproteobacteria</taxon>
        <taxon>Pseudomonadales</taxon>
        <taxon>Pseudomonadaceae</taxon>
        <taxon>Pseudomonas</taxon>
    </lineage>
</organism>
<gene>
    <name evidence="1" type="ORF">CRX57_00205</name>
</gene>
<proteinExistence type="predicted"/>